<keyword evidence="3" id="KW-1185">Reference proteome</keyword>
<dbReference type="OrthoDB" id="8017424at2"/>
<name>A0A147KA04_9BACI</name>
<feature type="transmembrane region" description="Helical" evidence="1">
    <location>
        <begin position="87"/>
        <end position="105"/>
    </location>
</feature>
<feature type="transmembrane region" description="Helical" evidence="1">
    <location>
        <begin position="144"/>
        <end position="167"/>
    </location>
</feature>
<feature type="transmembrane region" description="Helical" evidence="1">
    <location>
        <begin position="47"/>
        <end position="67"/>
    </location>
</feature>
<proteinExistence type="predicted"/>
<dbReference type="InterPro" id="IPR017195">
    <property type="entry name" value="ABC_thiamin-permease_prd"/>
</dbReference>
<organism evidence="2 3">
    <name type="scientific">Bacillus coahuilensis p1.1.43</name>
    <dbReference type="NCBI Taxonomy" id="1150625"/>
    <lineage>
        <taxon>Bacteria</taxon>
        <taxon>Bacillati</taxon>
        <taxon>Bacillota</taxon>
        <taxon>Bacilli</taxon>
        <taxon>Bacillales</taxon>
        <taxon>Bacillaceae</taxon>
        <taxon>Bacillus</taxon>
    </lineage>
</organism>
<accession>A0A147KA04</accession>
<evidence type="ECO:0000313" key="2">
    <source>
        <dbReference type="EMBL" id="KUP07193.1"/>
    </source>
</evidence>
<feature type="transmembrane region" description="Helical" evidence="1">
    <location>
        <begin position="6"/>
        <end position="26"/>
    </location>
</feature>
<dbReference type="PIRSF" id="PIRSF037394">
    <property type="entry name" value="ABC_thiamine-permease_YkoE_prd"/>
    <property type="match status" value="1"/>
</dbReference>
<dbReference type="RefSeq" id="WP_059350810.1">
    <property type="nucleotide sequence ID" value="NZ_LDYG01000024.1"/>
</dbReference>
<protein>
    <submittedName>
        <fullName evidence="2">Thiamine ABC transporter permease</fullName>
    </submittedName>
</protein>
<dbReference type="AlphaFoldDB" id="A0A147KA04"/>
<feature type="transmembrane region" description="Helical" evidence="1">
    <location>
        <begin position="112"/>
        <end position="132"/>
    </location>
</feature>
<sequence length="192" mass="20601">MKKLTLTDILVTVTIAFGFGVIYKLWGPLYYSVKPLGIHLDQLIYGMWFIAAIVAFAIVKKAGVAFLAELAASSGELIMGSEFGLEVLLYGALQGVGAELAFALFKYKSESVMVMALAGLFSGVASLLLDFFKGYIGELELWNLLLFIGLRLMGSIVLAGILGYAIARGIESTGVTASLHGGTKEDYDALER</sequence>
<comment type="caution">
    <text evidence="2">The sequence shown here is derived from an EMBL/GenBank/DDBJ whole genome shotgun (WGS) entry which is preliminary data.</text>
</comment>
<dbReference type="Pfam" id="PF09819">
    <property type="entry name" value="ABC_cobalt"/>
    <property type="match status" value="1"/>
</dbReference>
<dbReference type="EMBL" id="LDYG01000024">
    <property type="protein sequence ID" value="KUP07193.1"/>
    <property type="molecule type" value="Genomic_DNA"/>
</dbReference>
<reference evidence="2 3" key="1">
    <citation type="journal article" date="2016" name="Front. Microbiol.">
        <title>Microevolution Analysis of Bacillus coahuilensis Unveils Differences in Phosphorus Acquisition Strategies and Their Regulation.</title>
        <authorList>
            <person name="Gomez-Lunar Z."/>
            <person name="Hernandez-Gonzalez I."/>
            <person name="Rodriguez-Torres M.D."/>
            <person name="Souza V."/>
            <person name="Olmedo-Alvarez G."/>
        </authorList>
    </citation>
    <scope>NUCLEOTIDE SEQUENCE [LARGE SCALE GENOMIC DNA]</scope>
    <source>
        <strain evidence="3">p1.1.43</strain>
    </source>
</reference>
<evidence type="ECO:0000256" key="1">
    <source>
        <dbReference type="SAM" id="Phobius"/>
    </source>
</evidence>
<gene>
    <name evidence="2" type="ORF">Q75_06620</name>
</gene>
<keyword evidence="1" id="KW-0472">Membrane</keyword>
<evidence type="ECO:0000313" key="3">
    <source>
        <dbReference type="Proteomes" id="UP000074108"/>
    </source>
</evidence>
<keyword evidence="1" id="KW-0812">Transmembrane</keyword>
<dbReference type="Proteomes" id="UP000074108">
    <property type="component" value="Unassembled WGS sequence"/>
</dbReference>
<dbReference type="PATRIC" id="fig|1150625.3.peg.1385"/>
<keyword evidence="1" id="KW-1133">Transmembrane helix</keyword>
<dbReference type="STRING" id="1150625.Q75_06620"/>